<sequence length="158" mass="17401">MKNIVVARVDDRLIHGEVVTAWAPSCNATRIVIVDELVEKDPFNKRIIKALAPSGITVDVFSVEQGINDLKGNFDAGERILILTKSPITFEALIDGGVGIKEVILGGMGLRGERKPFIKNVSCSPEEVDSIRNMINKGIDVYYQLVPDQRSIDIKNLL</sequence>
<keyword evidence="2" id="KW-0813">Transport</keyword>
<evidence type="ECO:0000256" key="7">
    <source>
        <dbReference type="ARBA" id="ARBA00022777"/>
    </source>
</evidence>
<comment type="subcellular location">
    <subcellularLocation>
        <location evidence="1">Cytoplasm</location>
    </subcellularLocation>
</comment>
<dbReference type="OrthoDB" id="9788818at2"/>
<keyword evidence="6" id="KW-0598">Phosphotransferase system</keyword>
<accession>A0A1H8SHS6</accession>
<dbReference type="GO" id="GO:0005737">
    <property type="term" value="C:cytoplasm"/>
    <property type="evidence" value="ECO:0007669"/>
    <property type="project" value="UniProtKB-SubCell"/>
</dbReference>
<name>A0A1H8SHS6_9FIRM</name>
<dbReference type="GO" id="GO:0016301">
    <property type="term" value="F:kinase activity"/>
    <property type="evidence" value="ECO:0007669"/>
    <property type="project" value="UniProtKB-KW"/>
</dbReference>
<dbReference type="InterPro" id="IPR004720">
    <property type="entry name" value="PTS_IIB_sorbose-sp"/>
</dbReference>
<evidence type="ECO:0000313" key="9">
    <source>
        <dbReference type="EMBL" id="SEO78232.1"/>
    </source>
</evidence>
<dbReference type="Gene3D" id="3.40.35.10">
    <property type="entry name" value="Phosphotransferase system, sorbose subfamily IIB component"/>
    <property type="match status" value="1"/>
</dbReference>
<organism evidence="9 10">
    <name type="scientific">Propionispora vibrioides</name>
    <dbReference type="NCBI Taxonomy" id="112903"/>
    <lineage>
        <taxon>Bacteria</taxon>
        <taxon>Bacillati</taxon>
        <taxon>Bacillota</taxon>
        <taxon>Negativicutes</taxon>
        <taxon>Selenomonadales</taxon>
        <taxon>Sporomusaceae</taxon>
        <taxon>Propionispora</taxon>
    </lineage>
</organism>
<dbReference type="EMBL" id="FODY01000005">
    <property type="protein sequence ID" value="SEO78232.1"/>
    <property type="molecule type" value="Genomic_DNA"/>
</dbReference>
<keyword evidence="4" id="KW-0762">Sugar transport</keyword>
<dbReference type="PROSITE" id="PS51101">
    <property type="entry name" value="PTS_EIIB_TYPE_4"/>
    <property type="match status" value="1"/>
</dbReference>
<dbReference type="GO" id="GO:0008982">
    <property type="term" value="F:protein-N(PI)-phosphohistidine-sugar phosphotransferase activity"/>
    <property type="evidence" value="ECO:0007669"/>
    <property type="project" value="InterPro"/>
</dbReference>
<keyword evidence="7" id="KW-0418">Kinase</keyword>
<evidence type="ECO:0000256" key="1">
    <source>
        <dbReference type="ARBA" id="ARBA00004496"/>
    </source>
</evidence>
<evidence type="ECO:0000256" key="5">
    <source>
        <dbReference type="ARBA" id="ARBA00022679"/>
    </source>
</evidence>
<reference evidence="9 10" key="1">
    <citation type="submission" date="2016-10" db="EMBL/GenBank/DDBJ databases">
        <authorList>
            <person name="de Groot N.N."/>
        </authorList>
    </citation>
    <scope>NUCLEOTIDE SEQUENCE [LARGE SCALE GENOMIC DNA]</scope>
    <source>
        <strain evidence="9 10">DSM 13305</strain>
    </source>
</reference>
<proteinExistence type="predicted"/>
<dbReference type="GO" id="GO:0009401">
    <property type="term" value="P:phosphoenolpyruvate-dependent sugar phosphotransferase system"/>
    <property type="evidence" value="ECO:0007669"/>
    <property type="project" value="UniProtKB-KW"/>
</dbReference>
<dbReference type="AlphaFoldDB" id="A0A1H8SHS6"/>
<dbReference type="Proteomes" id="UP000198847">
    <property type="component" value="Unassembled WGS sequence"/>
</dbReference>
<feature type="domain" description="PTS EIIB type-4" evidence="8">
    <location>
        <begin position="1"/>
        <end position="158"/>
    </location>
</feature>
<protein>
    <submittedName>
        <fullName evidence="9">PTS system, mannose-specific IIB component</fullName>
    </submittedName>
</protein>
<evidence type="ECO:0000256" key="4">
    <source>
        <dbReference type="ARBA" id="ARBA00022597"/>
    </source>
</evidence>
<dbReference type="Pfam" id="PF03830">
    <property type="entry name" value="PTSIIB_sorb"/>
    <property type="match status" value="1"/>
</dbReference>
<keyword evidence="3" id="KW-0963">Cytoplasm</keyword>
<dbReference type="RefSeq" id="WP_091744763.1">
    <property type="nucleotide sequence ID" value="NZ_FODY01000005.1"/>
</dbReference>
<evidence type="ECO:0000313" key="10">
    <source>
        <dbReference type="Proteomes" id="UP000198847"/>
    </source>
</evidence>
<gene>
    <name evidence="9" type="ORF">SAMN04490178_10569</name>
</gene>
<evidence type="ECO:0000256" key="3">
    <source>
        <dbReference type="ARBA" id="ARBA00022490"/>
    </source>
</evidence>
<dbReference type="SUPFAM" id="SSF52728">
    <property type="entry name" value="PTS IIb component"/>
    <property type="match status" value="1"/>
</dbReference>
<evidence type="ECO:0000259" key="8">
    <source>
        <dbReference type="PROSITE" id="PS51101"/>
    </source>
</evidence>
<dbReference type="InterPro" id="IPR036667">
    <property type="entry name" value="PTS_IIB_sorbose-sp_sf"/>
</dbReference>
<keyword evidence="5" id="KW-0808">Transferase</keyword>
<evidence type="ECO:0000256" key="6">
    <source>
        <dbReference type="ARBA" id="ARBA00022683"/>
    </source>
</evidence>
<dbReference type="STRING" id="112903.SAMN04490178_10569"/>
<evidence type="ECO:0000256" key="2">
    <source>
        <dbReference type="ARBA" id="ARBA00022448"/>
    </source>
</evidence>
<keyword evidence="10" id="KW-1185">Reference proteome</keyword>